<feature type="region of interest" description="Disordered" evidence="1">
    <location>
        <begin position="505"/>
        <end position="525"/>
    </location>
</feature>
<feature type="compositionally biased region" description="Polar residues" evidence="1">
    <location>
        <begin position="40"/>
        <end position="66"/>
    </location>
</feature>
<gene>
    <name evidence="3" type="primary">sle1</name>
    <name evidence="2" type="ORF">SJAG_02087</name>
</gene>
<name>B6JZP5_SCHJY</name>
<feature type="compositionally biased region" description="Polar residues" evidence="1">
    <location>
        <begin position="222"/>
        <end position="261"/>
    </location>
</feature>
<feature type="region of interest" description="Disordered" evidence="1">
    <location>
        <begin position="40"/>
        <end position="89"/>
    </location>
</feature>
<keyword evidence="4" id="KW-1185">Reference proteome</keyword>
<feature type="compositionally biased region" description="Polar residues" evidence="1">
    <location>
        <begin position="514"/>
        <end position="525"/>
    </location>
</feature>
<proteinExistence type="predicted"/>
<evidence type="ECO:0000256" key="1">
    <source>
        <dbReference type="SAM" id="MobiDB-lite"/>
    </source>
</evidence>
<dbReference type="EMBL" id="KE651168">
    <property type="protein sequence ID" value="EEB07013.1"/>
    <property type="molecule type" value="Genomic_DNA"/>
</dbReference>
<evidence type="ECO:0000313" key="4">
    <source>
        <dbReference type="Proteomes" id="UP000001744"/>
    </source>
</evidence>
<dbReference type="AlphaFoldDB" id="B6JZP5"/>
<feature type="region of interest" description="Disordered" evidence="1">
    <location>
        <begin position="578"/>
        <end position="606"/>
    </location>
</feature>
<reference evidence="2 4" key="1">
    <citation type="journal article" date="2011" name="Science">
        <title>Comparative functional genomics of the fission yeasts.</title>
        <authorList>
            <person name="Rhind N."/>
            <person name="Chen Z."/>
            <person name="Yassour M."/>
            <person name="Thompson D.A."/>
            <person name="Haas B.J."/>
            <person name="Habib N."/>
            <person name="Wapinski I."/>
            <person name="Roy S."/>
            <person name="Lin M.F."/>
            <person name="Heiman D.I."/>
            <person name="Young S.K."/>
            <person name="Furuya K."/>
            <person name="Guo Y."/>
            <person name="Pidoux A."/>
            <person name="Chen H.M."/>
            <person name="Robbertse B."/>
            <person name="Goldberg J.M."/>
            <person name="Aoki K."/>
            <person name="Bayne E.H."/>
            <person name="Berlin A.M."/>
            <person name="Desjardins C.A."/>
            <person name="Dobbs E."/>
            <person name="Dukaj L."/>
            <person name="Fan L."/>
            <person name="FitzGerald M.G."/>
            <person name="French C."/>
            <person name="Gujja S."/>
            <person name="Hansen K."/>
            <person name="Keifenheim D."/>
            <person name="Levin J.Z."/>
            <person name="Mosher R.A."/>
            <person name="Mueller C.A."/>
            <person name="Pfiffner J."/>
            <person name="Priest M."/>
            <person name="Russ C."/>
            <person name="Smialowska A."/>
            <person name="Swoboda P."/>
            <person name="Sykes S.M."/>
            <person name="Vaughn M."/>
            <person name="Vengrova S."/>
            <person name="Yoder R."/>
            <person name="Zeng Q."/>
            <person name="Allshire R."/>
            <person name="Baulcombe D."/>
            <person name="Birren B.W."/>
            <person name="Brown W."/>
            <person name="Ekwall K."/>
            <person name="Kellis M."/>
            <person name="Leatherwood J."/>
            <person name="Levin H."/>
            <person name="Margalit H."/>
            <person name="Martienssen R."/>
            <person name="Nieduszynski C.A."/>
            <person name="Spatafora J.W."/>
            <person name="Friedman N."/>
            <person name="Dalgaard J.Z."/>
            <person name="Baumann P."/>
            <person name="Niki H."/>
            <person name="Regev A."/>
            <person name="Nusbaum C."/>
        </authorList>
    </citation>
    <scope>NUCLEOTIDE SEQUENCE [LARGE SCALE GENOMIC DNA]</scope>
    <source>
        <strain evidence="4">yFS275 / FY16936</strain>
    </source>
</reference>
<evidence type="ECO:0000313" key="3">
    <source>
        <dbReference type="JaponicusDB" id="SJAG_02087"/>
    </source>
</evidence>
<protein>
    <submittedName>
        <fullName evidence="2">Uncharacterized protein</fullName>
    </submittedName>
</protein>
<dbReference type="GeneID" id="7047933"/>
<feature type="compositionally biased region" description="Polar residues" evidence="1">
    <location>
        <begin position="348"/>
        <end position="359"/>
    </location>
</feature>
<accession>B6JZP5</accession>
<feature type="region of interest" description="Disordered" evidence="1">
    <location>
        <begin position="161"/>
        <end position="287"/>
    </location>
</feature>
<dbReference type="STRING" id="402676.B6JZP5"/>
<feature type="compositionally biased region" description="Polar residues" evidence="1">
    <location>
        <begin position="73"/>
        <end position="88"/>
    </location>
</feature>
<dbReference type="Proteomes" id="UP000001744">
    <property type="component" value="Unassembled WGS sequence"/>
</dbReference>
<dbReference type="JaponicusDB" id="SJAG_02087">
    <property type="gene designation" value="sle1"/>
</dbReference>
<feature type="compositionally biased region" description="Polar residues" evidence="1">
    <location>
        <begin position="583"/>
        <end position="597"/>
    </location>
</feature>
<organism evidence="2 4">
    <name type="scientific">Schizosaccharomyces japonicus (strain yFS275 / FY16936)</name>
    <name type="common">Fission yeast</name>
    <dbReference type="NCBI Taxonomy" id="402676"/>
    <lineage>
        <taxon>Eukaryota</taxon>
        <taxon>Fungi</taxon>
        <taxon>Dikarya</taxon>
        <taxon>Ascomycota</taxon>
        <taxon>Taphrinomycotina</taxon>
        <taxon>Schizosaccharomycetes</taxon>
        <taxon>Schizosaccharomycetales</taxon>
        <taxon>Schizosaccharomycetaceae</taxon>
        <taxon>Schizosaccharomyces</taxon>
    </lineage>
</organism>
<feature type="region of interest" description="Disordered" evidence="1">
    <location>
        <begin position="348"/>
        <end position="369"/>
    </location>
</feature>
<dbReference type="RefSeq" id="XP_002173306.1">
    <property type="nucleotide sequence ID" value="XM_002173270.2"/>
</dbReference>
<dbReference type="HOGENOM" id="CLU_436255_0_0_1"/>
<sequence length="627" mass="69199">MSAYPVSHVSQERMDAYKSKLPAAAAAAALFKRSPSKVLTDTSVNVPRQNPNSLYSLRSPYNGSQNYRHESPSKQLNTRSSVHYQRQKQPVYVSTARSYSMMTPPTSYTRSPQRYNRNSATYHEQFSQFGKNASSLDQSSPANWDTLSSESSAEPIRYKHQNSSYISQPPASPSAVRVSLSKAAKVRQGPPSPIIREGEYMPSSPNMSSAPRPPTTVYGRQRPTSSGPINSRAHSAQPSVESFQQPNYSSSKPVLSLNVPSSAAIPSHSGRKLTQTTEPTGYLSPTVSIKKPANGILHSAHPSLRASPRKHVSLSETISTVTPSDSDFEDAPDHFDGVKPPAIGGYNESHNANTGTKNPQMRRLEQTPTRSVPAINISESGNTRNDAYPLSLNADERSPVRLSASRYEPQKAYSGYEESLNSVATSQRTPISLEEAARRRVEETLRNMDASLQTTAVPPQPIVQPRLQNEMVPPMRSMSDNVSVASGSSFKRASASKKKGFFSRLRSKNKSERSQTQTFDANEYSGYNPSYGTLDRSRLSLRQEYAPRERYTADFAQSSINAGVDGRRNTSSFAFTTLRGDGMSSQKANDTSASRQNAALPDSSFEEKTSFKGKRFRSIRRFFKKHF</sequence>
<dbReference type="VEuPathDB" id="FungiDB:SJAG_02087"/>
<evidence type="ECO:0000313" key="2">
    <source>
        <dbReference type="EMBL" id="EEB07013.1"/>
    </source>
</evidence>
<feature type="compositionally biased region" description="Polar residues" evidence="1">
    <location>
        <begin position="272"/>
        <end position="287"/>
    </location>
</feature>